<dbReference type="InterPro" id="IPR003959">
    <property type="entry name" value="ATPase_AAA_core"/>
</dbReference>
<evidence type="ECO:0000313" key="10">
    <source>
        <dbReference type="Proteomes" id="UP000029925"/>
    </source>
</evidence>
<dbReference type="SMART" id="SM00382">
    <property type="entry name" value="AAA"/>
    <property type="match status" value="2"/>
</dbReference>
<feature type="domain" description="Clp R" evidence="7">
    <location>
        <begin position="1"/>
        <end position="142"/>
    </location>
</feature>
<dbReference type="GO" id="GO:0008233">
    <property type="term" value="F:peptidase activity"/>
    <property type="evidence" value="ECO:0007669"/>
    <property type="project" value="UniProtKB-KW"/>
</dbReference>
<dbReference type="Gene3D" id="1.10.1780.10">
    <property type="entry name" value="Clp, N-terminal domain"/>
    <property type="match status" value="1"/>
</dbReference>
<dbReference type="EMBL" id="JRPF02000001">
    <property type="protein sequence ID" value="TLD79515.1"/>
    <property type="molecule type" value="Genomic_DNA"/>
</dbReference>
<dbReference type="PANTHER" id="PTHR11638">
    <property type="entry name" value="ATP-DEPENDENT CLP PROTEASE"/>
    <property type="match status" value="1"/>
</dbReference>
<dbReference type="SUPFAM" id="SSF81923">
    <property type="entry name" value="Double Clp-N motif"/>
    <property type="match status" value="1"/>
</dbReference>
<keyword evidence="4 8" id="KW-0067">ATP-binding</keyword>
<proteinExistence type="predicted"/>
<dbReference type="InterPro" id="IPR001270">
    <property type="entry name" value="ClpA/B"/>
</dbReference>
<dbReference type="InterPro" id="IPR050130">
    <property type="entry name" value="ClpA_ClpB"/>
</dbReference>
<evidence type="ECO:0000313" key="8">
    <source>
        <dbReference type="EMBL" id="CUU39369.1"/>
    </source>
</evidence>
<dbReference type="GO" id="GO:0006508">
    <property type="term" value="P:proteolysis"/>
    <property type="evidence" value="ECO:0007669"/>
    <property type="project" value="UniProtKB-KW"/>
</dbReference>
<dbReference type="STRING" id="76936.BN2458_PEG0483"/>
<dbReference type="InterPro" id="IPR036628">
    <property type="entry name" value="Clp_N_dom_sf"/>
</dbReference>
<dbReference type="InterPro" id="IPR041546">
    <property type="entry name" value="ClpA/ClpB_AAA_lid"/>
</dbReference>
<dbReference type="OrthoDB" id="9803641at2"/>
<gene>
    <name evidence="8" type="ORF">BN2458_PEG0483</name>
    <name evidence="9" type="ORF">LS75_000815</name>
</gene>
<keyword evidence="5" id="KW-0143">Chaperone</keyword>
<dbReference type="Pfam" id="PF00004">
    <property type="entry name" value="AAA"/>
    <property type="match status" value="1"/>
</dbReference>
<dbReference type="PROSITE" id="PS00870">
    <property type="entry name" value="CLPAB_1"/>
    <property type="match status" value="1"/>
</dbReference>
<dbReference type="InterPro" id="IPR004176">
    <property type="entry name" value="Clp_R_N"/>
</dbReference>
<dbReference type="Proteomes" id="UP000029925">
    <property type="component" value="Unassembled WGS sequence"/>
</dbReference>
<dbReference type="CDD" id="cd19499">
    <property type="entry name" value="RecA-like_ClpB_Hsp104-like"/>
    <property type="match status" value="1"/>
</dbReference>
<dbReference type="GO" id="GO:0016887">
    <property type="term" value="F:ATP hydrolysis activity"/>
    <property type="evidence" value="ECO:0007669"/>
    <property type="project" value="InterPro"/>
</dbReference>
<sequence length="767" mass="85255">MIGQNLTLIFSDSFDIAREMRHNIITTEHIFLATLNNTQGRSILKRCGGNIKEMRRMTSLYLQKYVPFSHELTENPVQTPALDRIIETMVKHAQNSNRQNIDVGDLLASIMEESQSFSTQILKSQGIDRLSVLEVITQQNQDIQDTEPDSKESLENYLAKYTKNLTHFAGEGKIDPVIGREEEIWRVSEILCRRKKNNPILVGEPGVGKTAIAEGLALEIYHKRLPKTLHNAQVFALDMGAMISGSKYRGDFEKRLKGVLKEIAQIPHSILFIDEIHTIVGAGATSGSSLDASNLLKPALANGTLRCIGATTFNEFKTHFDKDKALSRRFSKVEVKEPSIEDCYKIIEGLAPIYESYHHIKYTKSALKACVDLSARYISDKFLPDKAIDLLDEVGANSKIYRTDRHSTPTITIKDIESILSKSVHIPKSSISTDESKSLLHLSSKLKERIFSQDRAIEELSNVIKKNKAGLSEGNKPIGSFVFAGPSGVGKTELAKELAKILGIGFVKFDMSEYMEPHSISRLIGAPAGYVGFEQGGLLVDAVRKNPHCVLLLDEIEKAHSDIYNVLLQILDSASLTDNAGNKADFKNVIVIMTSNAGSKEANTLGFRADMQSKNDSAIKILFSPELRSRIDSVIHFNPLTIKEYTLIAQKYINDLALSLKNRHINLAIDSKALNYLASQSMDKALGAREMKKIIDNEIKIPLSDEILFGALKKGGNVKITLRKETKADSKATNQADDKTNTNQSRIQLLCEKSQKTRAKKDVAKSL</sequence>
<dbReference type="InterPro" id="IPR003593">
    <property type="entry name" value="AAA+_ATPase"/>
</dbReference>
<dbReference type="PATRIC" id="fig|76936.10.peg.471"/>
<dbReference type="GO" id="GO:0005737">
    <property type="term" value="C:cytoplasm"/>
    <property type="evidence" value="ECO:0007669"/>
    <property type="project" value="TreeGrafter"/>
</dbReference>
<keyword evidence="10" id="KW-1185">Reference proteome</keyword>
<dbReference type="EMBL" id="LN907858">
    <property type="protein sequence ID" value="CUU39369.1"/>
    <property type="molecule type" value="Genomic_DNA"/>
</dbReference>
<dbReference type="InterPro" id="IPR019489">
    <property type="entry name" value="Clp_ATPase_C"/>
</dbReference>
<evidence type="ECO:0000313" key="9">
    <source>
        <dbReference type="EMBL" id="TLD79515.1"/>
    </source>
</evidence>
<dbReference type="PANTHER" id="PTHR11638:SF111">
    <property type="entry name" value="ATP-DEPENDENT CLP PROTEASE ATP-BINDING SUBUNIT CLPA"/>
    <property type="match status" value="1"/>
</dbReference>
<dbReference type="Pfam" id="PF10431">
    <property type="entry name" value="ClpB_D2-small"/>
    <property type="match status" value="1"/>
</dbReference>
<dbReference type="AlphaFoldDB" id="A0A0S4PT03"/>
<accession>A0A0S4PT03</accession>
<name>A0A0S4PT03_9HELI</name>
<dbReference type="Pfam" id="PF17871">
    <property type="entry name" value="AAA_lid_9"/>
    <property type="match status" value="1"/>
</dbReference>
<evidence type="ECO:0000313" key="11">
    <source>
        <dbReference type="Proteomes" id="UP000064525"/>
    </source>
</evidence>
<dbReference type="GO" id="GO:0005524">
    <property type="term" value="F:ATP binding"/>
    <property type="evidence" value="ECO:0007669"/>
    <property type="project" value="UniProtKB-KW"/>
</dbReference>
<dbReference type="Gene3D" id="3.40.50.300">
    <property type="entry name" value="P-loop containing nucleotide triphosphate hydrolases"/>
    <property type="match status" value="2"/>
</dbReference>
<dbReference type="CDD" id="cd00009">
    <property type="entry name" value="AAA"/>
    <property type="match status" value="1"/>
</dbReference>
<dbReference type="InterPro" id="IPR018368">
    <property type="entry name" value="ClpA/B_CS1"/>
</dbReference>
<reference evidence="8" key="3">
    <citation type="submission" date="2015-11" db="EMBL/GenBank/DDBJ databases">
        <authorList>
            <person name="Zhang Y."/>
            <person name="Guo Z."/>
        </authorList>
    </citation>
    <scope>NUCLEOTIDE SEQUENCE</scope>
    <source>
        <strain evidence="8">1</strain>
    </source>
</reference>
<keyword evidence="8" id="KW-0378">Hydrolase</keyword>
<reference evidence="11" key="2">
    <citation type="submission" date="2015-11" db="EMBL/GenBank/DDBJ databases">
        <authorList>
            <person name="Anvar S.Y."/>
        </authorList>
    </citation>
    <scope>NUCLEOTIDE SEQUENCE [LARGE SCALE GENOMIC DNA]</scope>
</reference>
<dbReference type="Proteomes" id="UP000064525">
    <property type="component" value="Chromosome I"/>
</dbReference>
<keyword evidence="8" id="KW-0645">Protease</keyword>
<keyword evidence="3" id="KW-0547">Nucleotide-binding</keyword>
<dbReference type="InterPro" id="IPR027417">
    <property type="entry name" value="P-loop_NTPase"/>
</dbReference>
<dbReference type="GO" id="GO:0034605">
    <property type="term" value="P:cellular response to heat"/>
    <property type="evidence" value="ECO:0007669"/>
    <property type="project" value="TreeGrafter"/>
</dbReference>
<dbReference type="SMART" id="SM01086">
    <property type="entry name" value="ClpB_D2-small"/>
    <property type="match status" value="1"/>
</dbReference>
<organism evidence="8 11">
    <name type="scientific">Helicobacter typhlonius</name>
    <dbReference type="NCBI Taxonomy" id="76936"/>
    <lineage>
        <taxon>Bacteria</taxon>
        <taxon>Pseudomonadati</taxon>
        <taxon>Campylobacterota</taxon>
        <taxon>Epsilonproteobacteria</taxon>
        <taxon>Campylobacterales</taxon>
        <taxon>Helicobacteraceae</taxon>
        <taxon>Helicobacter</taxon>
    </lineage>
</organism>
<dbReference type="Gene3D" id="1.10.8.60">
    <property type="match status" value="2"/>
</dbReference>
<dbReference type="PROSITE" id="PS51903">
    <property type="entry name" value="CLP_R"/>
    <property type="match status" value="1"/>
</dbReference>
<evidence type="ECO:0000256" key="1">
    <source>
        <dbReference type="ARBA" id="ARBA00017574"/>
    </source>
</evidence>
<protein>
    <recommendedName>
        <fullName evidence="1">Chaperone protein ClpB</fullName>
    </recommendedName>
</protein>
<evidence type="ECO:0000256" key="2">
    <source>
        <dbReference type="ARBA" id="ARBA00022737"/>
    </source>
</evidence>
<evidence type="ECO:0000256" key="5">
    <source>
        <dbReference type="ARBA" id="ARBA00023186"/>
    </source>
</evidence>
<dbReference type="Pfam" id="PF02861">
    <property type="entry name" value="Clp_N"/>
    <property type="match status" value="1"/>
</dbReference>
<dbReference type="RefSeq" id="WP_058122028.1">
    <property type="nucleotide sequence ID" value="NZ_CAOMJD010000029.1"/>
</dbReference>
<evidence type="ECO:0000259" key="7">
    <source>
        <dbReference type="PROSITE" id="PS51903"/>
    </source>
</evidence>
<dbReference type="Pfam" id="PF07724">
    <property type="entry name" value="AAA_2"/>
    <property type="match status" value="1"/>
</dbReference>
<keyword evidence="2 6" id="KW-0677">Repeat</keyword>
<evidence type="ECO:0000256" key="4">
    <source>
        <dbReference type="ARBA" id="ARBA00022840"/>
    </source>
</evidence>
<dbReference type="PRINTS" id="PR00300">
    <property type="entry name" value="CLPPROTEASEA"/>
</dbReference>
<reference evidence="9 10" key="1">
    <citation type="journal article" date="2014" name="Genome Announc.">
        <title>Draft genome sequences of eight enterohepatic helicobacter species isolated from both laboratory and wild rodents.</title>
        <authorList>
            <person name="Sheh A."/>
            <person name="Shen Z."/>
            <person name="Fox J.G."/>
        </authorList>
    </citation>
    <scope>NUCLEOTIDE SEQUENCE [LARGE SCALE GENOMIC DNA]</scope>
    <source>
        <strain evidence="9 10">MIT 98-6810</strain>
    </source>
</reference>
<dbReference type="SUPFAM" id="SSF52540">
    <property type="entry name" value="P-loop containing nucleoside triphosphate hydrolases"/>
    <property type="match status" value="2"/>
</dbReference>
<dbReference type="GeneID" id="78150788"/>
<dbReference type="KEGG" id="hty:BN2458_PEG0483"/>
<evidence type="ECO:0000256" key="3">
    <source>
        <dbReference type="ARBA" id="ARBA00022741"/>
    </source>
</evidence>
<evidence type="ECO:0000256" key="6">
    <source>
        <dbReference type="PROSITE-ProRule" id="PRU01251"/>
    </source>
</evidence>